<dbReference type="PANTHER" id="PTHR38593:SF1">
    <property type="entry name" value="BLR2558 PROTEIN"/>
    <property type="match status" value="1"/>
</dbReference>
<accession>A0ABV8SPI4</accession>
<comment type="caution">
    <text evidence="3">The sequence shown here is derived from an EMBL/GenBank/DDBJ whole genome shotgun (WGS) entry which is preliminary data.</text>
</comment>
<dbReference type="RefSeq" id="WP_380595930.1">
    <property type="nucleotide sequence ID" value="NZ_JBHSDU010000003.1"/>
</dbReference>
<proteinExistence type="predicted"/>
<feature type="signal peptide" evidence="1">
    <location>
        <begin position="1"/>
        <end position="17"/>
    </location>
</feature>
<dbReference type="EMBL" id="JBHSDU010000003">
    <property type="protein sequence ID" value="MFC4308852.1"/>
    <property type="molecule type" value="Genomic_DNA"/>
</dbReference>
<keyword evidence="1" id="KW-0732">Signal</keyword>
<dbReference type="Proteomes" id="UP001595904">
    <property type="component" value="Unassembled WGS sequence"/>
</dbReference>
<evidence type="ECO:0000313" key="4">
    <source>
        <dbReference type="Proteomes" id="UP001595904"/>
    </source>
</evidence>
<evidence type="ECO:0000256" key="1">
    <source>
        <dbReference type="SAM" id="SignalP"/>
    </source>
</evidence>
<reference evidence="4" key="1">
    <citation type="journal article" date="2019" name="Int. J. Syst. Evol. Microbiol.">
        <title>The Global Catalogue of Microorganisms (GCM) 10K type strain sequencing project: providing services to taxonomists for standard genome sequencing and annotation.</title>
        <authorList>
            <consortium name="The Broad Institute Genomics Platform"/>
            <consortium name="The Broad Institute Genome Sequencing Center for Infectious Disease"/>
            <person name="Wu L."/>
            <person name="Ma J."/>
        </authorList>
    </citation>
    <scope>NUCLEOTIDE SEQUENCE [LARGE SCALE GENOMIC DNA]</scope>
    <source>
        <strain evidence="4">CGMCC 1.10759</strain>
    </source>
</reference>
<feature type="domain" description="DUF4142" evidence="2">
    <location>
        <begin position="27"/>
        <end position="163"/>
    </location>
</feature>
<dbReference type="InterPro" id="IPR012347">
    <property type="entry name" value="Ferritin-like"/>
</dbReference>
<gene>
    <name evidence="3" type="ORF">ACFPN2_07145</name>
</gene>
<dbReference type="InterPro" id="IPR025419">
    <property type="entry name" value="DUF4142"/>
</dbReference>
<organism evidence="3 4">
    <name type="scientific">Steroidobacter flavus</name>
    <dbReference type="NCBI Taxonomy" id="1842136"/>
    <lineage>
        <taxon>Bacteria</taxon>
        <taxon>Pseudomonadati</taxon>
        <taxon>Pseudomonadota</taxon>
        <taxon>Gammaproteobacteria</taxon>
        <taxon>Steroidobacterales</taxon>
        <taxon>Steroidobacteraceae</taxon>
        <taxon>Steroidobacter</taxon>
    </lineage>
</organism>
<feature type="chain" id="PRO_5046398906" evidence="1">
    <location>
        <begin position="18"/>
        <end position="171"/>
    </location>
</feature>
<keyword evidence="4" id="KW-1185">Reference proteome</keyword>
<sequence length="171" mass="18203">MKVATLLLMAALGTASAAALGADAISAEDFVKKAGESGVAEVEMGQLGATKASNADVKAFAQKMVTDHTKANKELMAAAKAKGLKVPTEPGLMHKGMKEKFEHQSADAEFNHDFMKQMVKDHEAAVELFQTAANDTTLDPDLRALAKKTLPTLQQHLSDAQKLEAKLAKKT</sequence>
<dbReference type="Pfam" id="PF13628">
    <property type="entry name" value="DUF4142"/>
    <property type="match status" value="1"/>
</dbReference>
<evidence type="ECO:0000313" key="3">
    <source>
        <dbReference type="EMBL" id="MFC4308852.1"/>
    </source>
</evidence>
<name>A0ABV8SPI4_9GAMM</name>
<evidence type="ECO:0000259" key="2">
    <source>
        <dbReference type="Pfam" id="PF13628"/>
    </source>
</evidence>
<dbReference type="Gene3D" id="1.20.1260.10">
    <property type="match status" value="1"/>
</dbReference>
<dbReference type="PANTHER" id="PTHR38593">
    <property type="entry name" value="BLR2558 PROTEIN"/>
    <property type="match status" value="1"/>
</dbReference>
<protein>
    <submittedName>
        <fullName evidence="3">DUF4142 domain-containing protein</fullName>
    </submittedName>
</protein>